<dbReference type="RefSeq" id="XP_003110005.2">
    <property type="nucleotide sequence ID" value="XM_003109957.2"/>
</dbReference>
<keyword evidence="2" id="KW-1185">Reference proteome</keyword>
<accession>E3M1E6</accession>
<organism evidence="2">
    <name type="scientific">Caenorhabditis remanei</name>
    <name type="common">Caenorhabditis vulgaris</name>
    <dbReference type="NCBI Taxonomy" id="31234"/>
    <lineage>
        <taxon>Eukaryota</taxon>
        <taxon>Metazoa</taxon>
        <taxon>Ecdysozoa</taxon>
        <taxon>Nematoda</taxon>
        <taxon>Chromadorea</taxon>
        <taxon>Rhabditida</taxon>
        <taxon>Rhabditina</taxon>
        <taxon>Rhabditomorpha</taxon>
        <taxon>Rhabditoidea</taxon>
        <taxon>Rhabditidae</taxon>
        <taxon>Peloderinae</taxon>
        <taxon>Caenorhabditis</taxon>
    </lineage>
</organism>
<evidence type="ECO:0000313" key="2">
    <source>
        <dbReference type="Proteomes" id="UP000008281"/>
    </source>
</evidence>
<dbReference type="Proteomes" id="UP000008281">
    <property type="component" value="Unassembled WGS sequence"/>
</dbReference>
<reference evidence="1" key="1">
    <citation type="submission" date="2007-07" db="EMBL/GenBank/DDBJ databases">
        <title>PCAP assembly of the Caenorhabditis remanei genome.</title>
        <authorList>
            <consortium name="The Caenorhabditis remanei Sequencing Consortium"/>
            <person name="Wilson R.K."/>
        </authorList>
    </citation>
    <scope>NUCLEOTIDE SEQUENCE [LARGE SCALE GENOMIC DNA]</scope>
    <source>
        <strain evidence="1">PB4641</strain>
    </source>
</reference>
<dbReference type="GeneID" id="9804160"/>
<dbReference type="KEGG" id="crq:GCK72_007011"/>
<gene>
    <name evidence="1" type="ORF">CRE_06524</name>
</gene>
<protein>
    <submittedName>
        <fullName evidence="1">Uncharacterized protein</fullName>
    </submittedName>
</protein>
<name>E3M1E6_CAERE</name>
<proteinExistence type="predicted"/>
<dbReference type="EMBL" id="DS268421">
    <property type="protein sequence ID" value="EFO88794.1"/>
    <property type="molecule type" value="Genomic_DNA"/>
</dbReference>
<dbReference type="CTD" id="9804160"/>
<dbReference type="HOGENOM" id="CLU_934607_0_0_1"/>
<evidence type="ECO:0000313" key="1">
    <source>
        <dbReference type="EMBL" id="EFO88794.1"/>
    </source>
</evidence>
<dbReference type="AlphaFoldDB" id="E3M1E6"/>
<sequence>MSAHTNWEEVHRRWSENGIGTVVGSDSATNGDEEGGMGSEVISMNDNMSDLRIPFYEDIGDQYGIPVERGEGLQYFEAYEGYQRSVSYGRPQSSFDNGQFGYQVDHSEPVAEELKLEQQYPLQNWEENQMAGVTSTLDLLHFPDQNYTVQHKHVRNDEVAPFQQLHYYAPAPPLSVTENSGQPQVDDRFLIRMNGMAPDKDTLIGKWMEWKRNVQKHTILDSLDLSCYLFDCKRNVRVPQWKRTAFDGYKLYQAEKQGSMLWRQCTHERRELWNGAVAVLKAWQNQQRELGLIKLSRK</sequence>